<organism evidence="2 3">
    <name type="scientific">Candidatus Accumulibacter affinis</name>
    <dbReference type="NCBI Taxonomy" id="2954384"/>
    <lineage>
        <taxon>Bacteria</taxon>
        <taxon>Pseudomonadati</taxon>
        <taxon>Pseudomonadota</taxon>
        <taxon>Betaproteobacteria</taxon>
        <taxon>Candidatus Accumulibacter</taxon>
    </lineage>
</organism>
<evidence type="ECO:0000256" key="1">
    <source>
        <dbReference type="SAM" id="Phobius"/>
    </source>
</evidence>
<accession>A0A935W624</accession>
<dbReference type="InterPro" id="IPR046513">
    <property type="entry name" value="DUF6691"/>
</dbReference>
<comment type="caution">
    <text evidence="2">The sequence shown here is derived from an EMBL/GenBank/DDBJ whole genome shotgun (WGS) entry which is preliminary data.</text>
</comment>
<sequence length="149" mass="15770">MKLLTAFISGTLFGLGLILAGMTDPLKVLAFLDVTGRWDPSLALVMIGAIGCAAVGFAYAGKRRRTLPDDDLQLSTRREINAPLIVGSTLFGIGWGLAGYCPGPGVVGLWAGSLPAAVFVIALFFGLEAHAWYDQERRQDDADEAVADS</sequence>
<evidence type="ECO:0008006" key="4">
    <source>
        <dbReference type="Google" id="ProtNLM"/>
    </source>
</evidence>
<proteinExistence type="predicted"/>
<feature type="transmembrane region" description="Helical" evidence="1">
    <location>
        <begin position="106"/>
        <end position="127"/>
    </location>
</feature>
<dbReference type="EMBL" id="JADJOT010000010">
    <property type="protein sequence ID" value="MBK7955558.1"/>
    <property type="molecule type" value="Genomic_DNA"/>
</dbReference>
<keyword evidence="1" id="KW-0812">Transmembrane</keyword>
<name>A0A935W624_9PROT</name>
<keyword evidence="1" id="KW-0472">Membrane</keyword>
<dbReference type="AlphaFoldDB" id="A0A935W624"/>
<dbReference type="Pfam" id="PF20398">
    <property type="entry name" value="DUF6691"/>
    <property type="match status" value="1"/>
</dbReference>
<evidence type="ECO:0000313" key="3">
    <source>
        <dbReference type="Proteomes" id="UP000706151"/>
    </source>
</evidence>
<feature type="transmembrane region" description="Helical" evidence="1">
    <location>
        <begin position="44"/>
        <end position="61"/>
    </location>
</feature>
<gene>
    <name evidence="2" type="ORF">IPK02_17290</name>
</gene>
<protein>
    <recommendedName>
        <fullName evidence="4">YeeE/YedE family protein</fullName>
    </recommendedName>
</protein>
<feature type="transmembrane region" description="Helical" evidence="1">
    <location>
        <begin position="82"/>
        <end position="100"/>
    </location>
</feature>
<evidence type="ECO:0000313" key="2">
    <source>
        <dbReference type="EMBL" id="MBK7955558.1"/>
    </source>
</evidence>
<dbReference type="Proteomes" id="UP000706151">
    <property type="component" value="Unassembled WGS sequence"/>
</dbReference>
<keyword evidence="1" id="KW-1133">Transmembrane helix</keyword>
<reference evidence="2 3" key="1">
    <citation type="submission" date="2020-10" db="EMBL/GenBank/DDBJ databases">
        <title>Connecting structure to function with the recovery of over 1000 high-quality activated sludge metagenome-assembled genomes encoding full-length rRNA genes using long-read sequencing.</title>
        <authorList>
            <person name="Singleton C.M."/>
            <person name="Petriglieri F."/>
            <person name="Kristensen J.M."/>
            <person name="Kirkegaard R.H."/>
            <person name="Michaelsen T.Y."/>
            <person name="Andersen M.H."/>
            <person name="Karst S.M."/>
            <person name="Dueholm M.S."/>
            <person name="Nielsen P.H."/>
            <person name="Albertsen M."/>
        </authorList>
    </citation>
    <scope>NUCLEOTIDE SEQUENCE [LARGE SCALE GENOMIC DNA]</scope>
    <source>
        <strain evidence="2">Fred_18-Q3-R57-64_BAT3C.720</strain>
    </source>
</reference>